<dbReference type="InterPro" id="IPR025591">
    <property type="entry name" value="RloB"/>
</dbReference>
<evidence type="ECO:0000313" key="2">
    <source>
        <dbReference type="Proteomes" id="UP000315454"/>
    </source>
</evidence>
<dbReference type="AlphaFoldDB" id="A0A524RTG8"/>
<evidence type="ECO:0000313" key="1">
    <source>
        <dbReference type="EMBL" id="TGH21925.1"/>
    </source>
</evidence>
<organism evidence="1 2">
    <name type="scientific">Aphanocapsa feldmannii 277cI</name>
    <dbReference type="NCBI Taxonomy" id="2507554"/>
    <lineage>
        <taxon>Bacteria</taxon>
        <taxon>Bacillati</taxon>
        <taxon>Cyanobacteriota</taxon>
        <taxon>Cyanophyceae</taxon>
        <taxon>Oscillatoriophycideae</taxon>
        <taxon>Chroococcales</taxon>
        <taxon>Microcystaceae</taxon>
        <taxon>Aphanocapsa</taxon>
    </lineage>
</organism>
<comment type="caution">
    <text evidence="1">The sequence shown here is derived from an EMBL/GenBank/DDBJ whole genome shotgun (WGS) entry which is preliminary data.</text>
</comment>
<gene>
    <name evidence="1" type="ORF">ERJ68_05025</name>
</gene>
<reference evidence="1 2" key="1">
    <citation type="journal article" date="2019" name="mSystems">
        <title>Life at home and on the roam: Genomic adaptions reflect the dual lifestyle of an intracellular, facultative symbiont.</title>
        <authorList>
            <person name="Burgsdorf I."/>
        </authorList>
    </citation>
    <scope>NUCLEOTIDE SEQUENCE [LARGE SCALE GENOMIC DNA]</scope>
    <source>
        <strain evidence="1">277cI</strain>
    </source>
</reference>
<protein>
    <submittedName>
        <fullName evidence="1">RloB domain-containing protein</fullName>
    </submittedName>
</protein>
<accession>A0A524RTG8</accession>
<proteinExistence type="predicted"/>
<dbReference type="EMBL" id="SRMN01000066">
    <property type="protein sequence ID" value="TGH21925.1"/>
    <property type="molecule type" value="Genomic_DNA"/>
</dbReference>
<sequence length="208" mass="24370">MIHCPRRDIGRKKATRNCNDRVLIVCEGRKTEPQYFRGLKNHYRLTMVEVIGQGEDPEGVVREAKRKRKQESGSYEKIYCVFDRDKHENFDRACNKATHANMIPIRSWPCFEFWLLLHFRFSRRLYDESGGNSTGQNCYNELNNLWKETYSSTYKKAMPGTFKRLKERLARAQDNAIRALADAETTKQWNPSTEVHKLVSYLGPAEKA</sequence>
<name>A0A524RTG8_9CHRO</name>
<dbReference type="Proteomes" id="UP000315454">
    <property type="component" value="Unassembled WGS sequence"/>
</dbReference>
<dbReference type="Pfam" id="PF13707">
    <property type="entry name" value="RloB"/>
    <property type="match status" value="1"/>
</dbReference>